<keyword evidence="3" id="KW-1185">Reference proteome</keyword>
<name>A0AAX4HQV1_9BACT</name>
<protein>
    <recommendedName>
        <fullName evidence="4">Lipoprotein</fullName>
    </recommendedName>
</protein>
<gene>
    <name evidence="2" type="ORF">SOO65_01580</name>
</gene>
<sequence>MLKLMSLLLILGVVGCGKKSSSSKNTTSGSQLEEKQLEVTQRETVNFHRKEQMTSRYDCDQNITSRKLETLNGLSKKLTINYEFRKNAWNYSVYNRTTKEKKKGFLKVDGNFTIDYAPTLFNMRVKQGINDIEYAFYTCTDISVDPKAPGGLKCNKELEIEKEGIVQVDVYYSSEVVPGERHIYMPKEACKKP</sequence>
<accession>A0AAX4HQV1</accession>
<proteinExistence type="predicted"/>
<dbReference type="EMBL" id="CP139487">
    <property type="protein sequence ID" value="WPU65430.1"/>
    <property type="molecule type" value="Genomic_DNA"/>
</dbReference>
<organism evidence="2 3">
    <name type="scientific">Peredibacter starrii</name>
    <dbReference type="NCBI Taxonomy" id="28202"/>
    <lineage>
        <taxon>Bacteria</taxon>
        <taxon>Pseudomonadati</taxon>
        <taxon>Bdellovibrionota</taxon>
        <taxon>Bacteriovoracia</taxon>
        <taxon>Bacteriovoracales</taxon>
        <taxon>Bacteriovoracaceae</taxon>
        <taxon>Peredibacter</taxon>
    </lineage>
</organism>
<evidence type="ECO:0008006" key="4">
    <source>
        <dbReference type="Google" id="ProtNLM"/>
    </source>
</evidence>
<dbReference type="Proteomes" id="UP001324634">
    <property type="component" value="Chromosome"/>
</dbReference>
<reference evidence="2 3" key="1">
    <citation type="submission" date="2023-11" db="EMBL/GenBank/DDBJ databases">
        <title>Peredibacter starrii A3.12.</title>
        <authorList>
            <person name="Mitchell R.J."/>
        </authorList>
    </citation>
    <scope>NUCLEOTIDE SEQUENCE [LARGE SCALE GENOMIC DNA]</scope>
    <source>
        <strain evidence="2 3">A3.12</strain>
    </source>
</reference>
<evidence type="ECO:0000256" key="1">
    <source>
        <dbReference type="SAM" id="MobiDB-lite"/>
    </source>
</evidence>
<dbReference type="RefSeq" id="WP_321395874.1">
    <property type="nucleotide sequence ID" value="NZ_CP139487.1"/>
</dbReference>
<dbReference type="AlphaFoldDB" id="A0AAX4HQV1"/>
<evidence type="ECO:0000313" key="3">
    <source>
        <dbReference type="Proteomes" id="UP001324634"/>
    </source>
</evidence>
<dbReference type="PROSITE" id="PS51257">
    <property type="entry name" value="PROKAR_LIPOPROTEIN"/>
    <property type="match status" value="1"/>
</dbReference>
<feature type="region of interest" description="Disordered" evidence="1">
    <location>
        <begin position="17"/>
        <end position="36"/>
    </location>
</feature>
<dbReference type="KEGG" id="psti:SOO65_01580"/>
<evidence type="ECO:0000313" key="2">
    <source>
        <dbReference type="EMBL" id="WPU65430.1"/>
    </source>
</evidence>
<feature type="compositionally biased region" description="Low complexity" evidence="1">
    <location>
        <begin position="17"/>
        <end position="30"/>
    </location>
</feature>